<gene>
    <name evidence="1" type="ORF">OB960_24895</name>
</gene>
<accession>A0AAP2Z3M4</accession>
<comment type="caution">
    <text evidence="1">The sequence shown here is derived from an EMBL/GenBank/DDBJ whole genome shotgun (WGS) entry which is preliminary data.</text>
</comment>
<name>A0AAP2Z3M4_9EURY</name>
<dbReference type="RefSeq" id="WP_338006419.1">
    <property type="nucleotide sequence ID" value="NZ_JAOPKA010000034.1"/>
</dbReference>
<dbReference type="AlphaFoldDB" id="A0AAP2Z3M4"/>
<evidence type="ECO:0000313" key="1">
    <source>
        <dbReference type="EMBL" id="MCU4744612.1"/>
    </source>
</evidence>
<dbReference type="EMBL" id="JAOPKA010000034">
    <property type="protein sequence ID" value="MCU4744612.1"/>
    <property type="molecule type" value="Genomic_DNA"/>
</dbReference>
<organism evidence="1 2">
    <name type="scientific">Natronoglomus mannanivorans</name>
    <dbReference type="NCBI Taxonomy" id="2979990"/>
    <lineage>
        <taxon>Archaea</taxon>
        <taxon>Methanobacteriati</taxon>
        <taxon>Methanobacteriota</taxon>
        <taxon>Stenosarchaea group</taxon>
        <taxon>Halobacteria</taxon>
        <taxon>Halobacteriales</taxon>
        <taxon>Natrialbaceae</taxon>
        <taxon>Natronoglomus</taxon>
    </lineage>
</organism>
<proteinExistence type="predicted"/>
<evidence type="ECO:0000313" key="2">
    <source>
        <dbReference type="Proteomes" id="UP001321018"/>
    </source>
</evidence>
<protein>
    <submittedName>
        <fullName evidence="1">Uncharacterized protein</fullName>
    </submittedName>
</protein>
<sequence length="166" mass="18936">MHVTEPQDDEKNVLSDAVYWQDDLLAEAYMFGRGLGNMRPAAALADCELIVLDFDELLAVLRDRDVIKEDGDREVIYISDLGNAFSPDEIREELDSALCEVTIQEAYELGAIFAYNKESRKLAWLYPDQYVTETRISDILGGNRAALEKYPRFKEGLALFDQVFEQ</sequence>
<dbReference type="Proteomes" id="UP001321018">
    <property type="component" value="Unassembled WGS sequence"/>
</dbReference>
<reference evidence="1" key="1">
    <citation type="submission" date="2022-09" db="EMBL/GenBank/DDBJ databases">
        <title>Enrichment on poylsaccharides allowed isolation of novel metabolic and taxonomic groups of Haloarchaea.</title>
        <authorList>
            <person name="Sorokin D.Y."/>
            <person name="Elcheninov A.G."/>
            <person name="Khizhniak T.V."/>
            <person name="Kolganova T.V."/>
            <person name="Kublanov I.V."/>
        </authorList>
    </citation>
    <scope>NUCLEOTIDE SEQUENCE</scope>
    <source>
        <strain evidence="1">AArc-xg1-1</strain>
    </source>
</reference>